<dbReference type="SUPFAM" id="SSF51735">
    <property type="entry name" value="NAD(P)-binding Rossmann-fold domains"/>
    <property type="match status" value="1"/>
</dbReference>
<dbReference type="CDD" id="cd05233">
    <property type="entry name" value="SDR_c"/>
    <property type="match status" value="1"/>
</dbReference>
<dbReference type="PANTHER" id="PTHR43669">
    <property type="entry name" value="5-KETO-D-GLUCONATE 5-REDUCTASE"/>
    <property type="match status" value="1"/>
</dbReference>
<keyword evidence="2" id="KW-0560">Oxidoreductase</keyword>
<proteinExistence type="inferred from homology"/>
<dbReference type="Proteomes" id="UP000029228">
    <property type="component" value="Unassembled WGS sequence"/>
</dbReference>
<evidence type="ECO:0000256" key="1">
    <source>
        <dbReference type="ARBA" id="ARBA00006484"/>
    </source>
</evidence>
<comment type="similarity">
    <text evidence="1">Belongs to the short-chain dehydrogenases/reductases (SDR) family.</text>
</comment>
<reference evidence="3 4" key="1">
    <citation type="submission" date="2014-09" db="EMBL/GenBank/DDBJ databases">
        <title>Vibrio maritimus JCM 19235. (C45) whole genome shotgun sequence.</title>
        <authorList>
            <person name="Sawabe T."/>
            <person name="Meirelles P."/>
            <person name="Nakanishi M."/>
            <person name="Sayaka M."/>
            <person name="Hattori M."/>
            <person name="Ohkuma M."/>
        </authorList>
    </citation>
    <scope>NUCLEOTIDE SEQUENCE [LARGE SCALE GENOMIC DNA]</scope>
    <source>
        <strain evidence="4">JCM19235</strain>
    </source>
</reference>
<dbReference type="Pfam" id="PF00106">
    <property type="entry name" value="adh_short"/>
    <property type="match status" value="1"/>
</dbReference>
<dbReference type="EMBL" id="BBMR01000004">
    <property type="protein sequence ID" value="GAL19620.1"/>
    <property type="molecule type" value="Genomic_DNA"/>
</dbReference>
<name>A0A090RW02_9VIBR</name>
<evidence type="ECO:0000256" key="2">
    <source>
        <dbReference type="ARBA" id="ARBA00023002"/>
    </source>
</evidence>
<reference evidence="3 4" key="2">
    <citation type="submission" date="2014-09" db="EMBL/GenBank/DDBJ databases">
        <authorList>
            <consortium name="NBRP consortium"/>
            <person name="Sawabe T."/>
            <person name="Meirelles P."/>
            <person name="Nakanishi M."/>
            <person name="Sayaka M."/>
            <person name="Hattori M."/>
            <person name="Ohkuma M."/>
        </authorList>
    </citation>
    <scope>NUCLEOTIDE SEQUENCE [LARGE SCALE GENOMIC DNA]</scope>
    <source>
        <strain evidence="4">JCM19235</strain>
    </source>
</reference>
<organism evidence="3 4">
    <name type="scientific">Vibrio maritimus</name>
    <dbReference type="NCBI Taxonomy" id="990268"/>
    <lineage>
        <taxon>Bacteria</taxon>
        <taxon>Pseudomonadati</taxon>
        <taxon>Pseudomonadota</taxon>
        <taxon>Gammaproteobacteria</taxon>
        <taxon>Vibrionales</taxon>
        <taxon>Vibrionaceae</taxon>
        <taxon>Vibrio</taxon>
    </lineage>
</organism>
<dbReference type="STRING" id="990268.JCM19235_976"/>
<dbReference type="PANTHER" id="PTHR43669:SF3">
    <property type="entry name" value="ALCOHOL DEHYDROGENASE, PUTATIVE (AFU_ORTHOLOGUE AFUA_3G03445)-RELATED"/>
    <property type="match status" value="1"/>
</dbReference>
<dbReference type="InterPro" id="IPR002347">
    <property type="entry name" value="SDR_fam"/>
</dbReference>
<gene>
    <name evidence="3" type="ORF">JCM19235_976</name>
</gene>
<keyword evidence="4" id="KW-1185">Reference proteome</keyword>
<accession>A0A090RW02</accession>
<evidence type="ECO:0000313" key="4">
    <source>
        <dbReference type="Proteomes" id="UP000029228"/>
    </source>
</evidence>
<dbReference type="Gene3D" id="3.40.50.720">
    <property type="entry name" value="NAD(P)-binding Rossmann-like Domain"/>
    <property type="match status" value="1"/>
</dbReference>
<dbReference type="AlphaFoldDB" id="A0A090RW02"/>
<sequence>MEQGFHVIMADIQSCGSLANDFRHKGYMASHVKIDLAMSSMFPAIANKIHEEFGRLDVLVNNASILADFGKHPSLIDEDTYRRVIEVNQIGPFLLTRALTPLLKNRAALEWLMFPVKQLSCHSYPTCIPLGEMTSALHINRPRLVSTLTQFCSLKS</sequence>
<evidence type="ECO:0000313" key="3">
    <source>
        <dbReference type="EMBL" id="GAL19620.1"/>
    </source>
</evidence>
<dbReference type="GO" id="GO:0016491">
    <property type="term" value="F:oxidoreductase activity"/>
    <property type="evidence" value="ECO:0007669"/>
    <property type="project" value="UniProtKB-KW"/>
</dbReference>
<protein>
    <submittedName>
        <fullName evidence="3">Short-chain dehydrogenase/reductase SDR</fullName>
    </submittedName>
</protein>
<dbReference type="InterPro" id="IPR036291">
    <property type="entry name" value="NAD(P)-bd_dom_sf"/>
</dbReference>
<comment type="caution">
    <text evidence="3">The sequence shown here is derived from an EMBL/GenBank/DDBJ whole genome shotgun (WGS) entry which is preliminary data.</text>
</comment>